<keyword evidence="1" id="KW-0812">Transmembrane</keyword>
<keyword evidence="1" id="KW-0472">Membrane</keyword>
<dbReference type="Proteomes" id="UP000066124">
    <property type="component" value="Chromosome"/>
</dbReference>
<sequence length="242" mass="26325">MQISFLFEYVPEWLSIALLAVGSTFVTWGLPFVDADDELSVETGQDVLGVILLGIGVGVTVWGTRSISVFAPIAVVVVLLTGFLEGLAAISIYKKLVDLVLRRSAPSGGSFRRKLFGGLLAFFLVVLSGWALVAAVVWGPIELGVGESVRLYWTVVTVIVTVIGMSTKFWSTKERSPTPILFGGVFLITGAEIVNLRFTTELTLYVGTVVAYTLGFWFGVALLIRGAQRISRERTTGRRSWD</sequence>
<dbReference type="AlphaFoldDB" id="A0A0K1IV46"/>
<reference evidence="3" key="1">
    <citation type="journal article" date="2015" name="J. Biotechnol.">
        <title>Complete genome sequence of Haloferax gibbonsii strain ARA6, a potential producer of polyhydroxyalkanoates and halocins isolated from Araruama, Rio de Janeiro, Brasil.</title>
        <authorList>
            <person name="Pinto L.H."/>
            <person name="D'Alincourt Carvalho-Assef A.P."/>
            <person name="Vieira R.P."/>
            <person name="Clementino M.M."/>
            <person name="Albano R.M."/>
        </authorList>
    </citation>
    <scope>NUCLEOTIDE SEQUENCE [LARGE SCALE GENOMIC DNA]</scope>
    <source>
        <strain evidence="3">ARA6</strain>
    </source>
</reference>
<feature type="transmembrane region" description="Helical" evidence="1">
    <location>
        <begin position="69"/>
        <end position="93"/>
    </location>
</feature>
<dbReference type="KEGG" id="hgi:ABY42_11540"/>
<keyword evidence="1" id="KW-1133">Transmembrane helix</keyword>
<feature type="transmembrane region" description="Helical" evidence="1">
    <location>
        <begin position="13"/>
        <end position="33"/>
    </location>
</feature>
<name>A0A0K1IV46_HALGI</name>
<protein>
    <submittedName>
        <fullName evidence="2">Uncharacterized protein</fullName>
    </submittedName>
</protein>
<feature type="transmembrane region" description="Helical" evidence="1">
    <location>
        <begin position="204"/>
        <end position="224"/>
    </location>
</feature>
<evidence type="ECO:0000313" key="3">
    <source>
        <dbReference type="Proteomes" id="UP000066124"/>
    </source>
</evidence>
<feature type="transmembrane region" description="Helical" evidence="1">
    <location>
        <begin position="45"/>
        <end position="63"/>
    </location>
</feature>
<feature type="transmembrane region" description="Helical" evidence="1">
    <location>
        <begin position="114"/>
        <end position="138"/>
    </location>
</feature>
<feature type="transmembrane region" description="Helical" evidence="1">
    <location>
        <begin position="150"/>
        <end position="167"/>
    </location>
</feature>
<evidence type="ECO:0000313" key="2">
    <source>
        <dbReference type="EMBL" id="AKU08331.1"/>
    </source>
</evidence>
<accession>A0A0K1IV46</accession>
<organism evidence="2 3">
    <name type="scientific">Haloferax gibbonsii</name>
    <dbReference type="NCBI Taxonomy" id="35746"/>
    <lineage>
        <taxon>Archaea</taxon>
        <taxon>Methanobacteriati</taxon>
        <taxon>Methanobacteriota</taxon>
        <taxon>Stenosarchaea group</taxon>
        <taxon>Halobacteria</taxon>
        <taxon>Halobacteriales</taxon>
        <taxon>Haloferacaceae</taxon>
        <taxon>Haloferax</taxon>
    </lineage>
</organism>
<gene>
    <name evidence="2" type="ORF">ABY42_11540</name>
</gene>
<dbReference type="EMBL" id="CP011947">
    <property type="protein sequence ID" value="AKU08331.1"/>
    <property type="molecule type" value="Genomic_DNA"/>
</dbReference>
<evidence type="ECO:0000256" key="1">
    <source>
        <dbReference type="SAM" id="Phobius"/>
    </source>
</evidence>
<dbReference type="PATRIC" id="fig|35746.4.peg.2497"/>
<proteinExistence type="predicted"/>